<protein>
    <submittedName>
        <fullName evidence="2">M24 family metallopeptidase</fullName>
    </submittedName>
</protein>
<organism evidence="2 3">
    <name type="scientific">Congregibacter brevis</name>
    <dbReference type="NCBI Taxonomy" id="3081201"/>
    <lineage>
        <taxon>Bacteria</taxon>
        <taxon>Pseudomonadati</taxon>
        <taxon>Pseudomonadota</taxon>
        <taxon>Gammaproteobacteria</taxon>
        <taxon>Cellvibrionales</taxon>
        <taxon>Halieaceae</taxon>
        <taxon>Congregibacter</taxon>
    </lineage>
</organism>
<dbReference type="InterPro" id="IPR036005">
    <property type="entry name" value="Creatinase/aminopeptidase-like"/>
</dbReference>
<dbReference type="Gene3D" id="3.90.230.10">
    <property type="entry name" value="Creatinase/methionine aminopeptidase superfamily"/>
    <property type="match status" value="1"/>
</dbReference>
<proteinExistence type="predicted"/>
<dbReference type="Proteomes" id="UP001626549">
    <property type="component" value="Chromosome"/>
</dbReference>
<sequence length="479" mass="54087">MGLTFSSLRLHAADFKKDSQTQAVFRSYSLSAGLCFVALTLLGMPLSTQAAESTQGAYVAPMQSSFVPEERVLSHREQAPLVRGWLEKRVRTVLPEVMRREGIDMWIVVSREYNDDPVFRSLAPFETYSSRRRTILVFHDRGEELGVETLSVGRFNYQNLYTVVPTHNEEQFEGLRALVEERNPRKIGINMSERWNHADGLTAVQRDSLFEALDGYTDRIVSAEMLVVGWLETRLPEETDAYHHIMRVAHSVIGRAFSNEVIVPGVTTANDVRWWMRQTVAEYGLGGWFHPSVGIQRQGREGRFSGDEVIQRGDMLWTDFGIMYLGFATDTQHNAYVLRVGEVEPPAGLQAGLEAAMRLQDITREESRVGRSGNDALAASLAKAKKERLDATIYWHSIGYHGHAAGVPLGMTDYQGGVPVRGDLEFRANTWHSVELNVVKSVPEWGNQPVKFSMEEDAVLTENGWEWALGRQESFHLIR</sequence>
<dbReference type="InterPro" id="IPR000994">
    <property type="entry name" value="Pept_M24"/>
</dbReference>
<feature type="domain" description="Peptidase M24" evidence="1">
    <location>
        <begin position="246"/>
        <end position="439"/>
    </location>
</feature>
<evidence type="ECO:0000313" key="3">
    <source>
        <dbReference type="Proteomes" id="UP001626549"/>
    </source>
</evidence>
<dbReference type="SUPFAM" id="SSF55920">
    <property type="entry name" value="Creatinase/aminopeptidase"/>
    <property type="match status" value="1"/>
</dbReference>
<dbReference type="Pfam" id="PF00557">
    <property type="entry name" value="Peptidase_M24"/>
    <property type="match status" value="1"/>
</dbReference>
<gene>
    <name evidence="2" type="ORF">R0137_08005</name>
</gene>
<reference evidence="2 3" key="1">
    <citation type="submission" date="2023-10" db="EMBL/GenBank/DDBJ databases">
        <title>Two novel species belonging to the OM43/NOR5 clade.</title>
        <authorList>
            <person name="Park M."/>
        </authorList>
    </citation>
    <scope>NUCLEOTIDE SEQUENCE [LARGE SCALE GENOMIC DNA]</scope>
    <source>
        <strain evidence="2 3">IMCC45268</strain>
    </source>
</reference>
<name>A0ABZ0IG31_9GAMM</name>
<dbReference type="RefSeq" id="WP_407329862.1">
    <property type="nucleotide sequence ID" value="NZ_CP136865.1"/>
</dbReference>
<evidence type="ECO:0000259" key="1">
    <source>
        <dbReference type="Pfam" id="PF00557"/>
    </source>
</evidence>
<evidence type="ECO:0000313" key="2">
    <source>
        <dbReference type="EMBL" id="WOJ98503.1"/>
    </source>
</evidence>
<keyword evidence="3" id="KW-1185">Reference proteome</keyword>
<dbReference type="EMBL" id="CP136865">
    <property type="protein sequence ID" value="WOJ98503.1"/>
    <property type="molecule type" value="Genomic_DNA"/>
</dbReference>
<accession>A0ABZ0IG31</accession>